<feature type="transmembrane region" description="Helical" evidence="5">
    <location>
        <begin position="150"/>
        <end position="167"/>
    </location>
</feature>
<evidence type="ECO:0000256" key="3">
    <source>
        <dbReference type="ARBA" id="ARBA00022989"/>
    </source>
</evidence>
<dbReference type="InterPro" id="IPR036259">
    <property type="entry name" value="MFS_trans_sf"/>
</dbReference>
<dbReference type="Pfam" id="PF07690">
    <property type="entry name" value="MFS_1"/>
    <property type="match status" value="1"/>
</dbReference>
<dbReference type="KEGG" id="abas:ACPOL_0460"/>
<dbReference type="PROSITE" id="PS00216">
    <property type="entry name" value="SUGAR_TRANSPORT_1"/>
    <property type="match status" value="1"/>
</dbReference>
<dbReference type="PANTHER" id="PTHR23508:SF10">
    <property type="entry name" value="CARBOXYLIC ACID TRANSPORTER PROTEIN HOMOLOG"/>
    <property type="match status" value="1"/>
</dbReference>
<evidence type="ECO:0000313" key="8">
    <source>
        <dbReference type="Proteomes" id="UP000253606"/>
    </source>
</evidence>
<feature type="transmembrane region" description="Helical" evidence="5">
    <location>
        <begin position="55"/>
        <end position="75"/>
    </location>
</feature>
<evidence type="ECO:0000313" key="7">
    <source>
        <dbReference type="EMBL" id="AXC09837.1"/>
    </source>
</evidence>
<evidence type="ECO:0000256" key="1">
    <source>
        <dbReference type="ARBA" id="ARBA00004141"/>
    </source>
</evidence>
<dbReference type="PANTHER" id="PTHR23508">
    <property type="entry name" value="CARBOXYLIC ACID TRANSPORTER PROTEIN HOMOLOG"/>
    <property type="match status" value="1"/>
</dbReference>
<feature type="transmembrane region" description="Helical" evidence="5">
    <location>
        <begin position="289"/>
        <end position="306"/>
    </location>
</feature>
<evidence type="ECO:0000259" key="6">
    <source>
        <dbReference type="PROSITE" id="PS50850"/>
    </source>
</evidence>
<dbReference type="GO" id="GO:0046943">
    <property type="term" value="F:carboxylic acid transmembrane transporter activity"/>
    <property type="evidence" value="ECO:0007669"/>
    <property type="project" value="TreeGrafter"/>
</dbReference>
<protein>
    <submittedName>
        <fullName evidence="7">Sialic acid transporter (Permease) NanT</fullName>
    </submittedName>
</protein>
<dbReference type="SUPFAM" id="SSF103473">
    <property type="entry name" value="MFS general substrate transporter"/>
    <property type="match status" value="1"/>
</dbReference>
<dbReference type="EMBL" id="CP030840">
    <property type="protein sequence ID" value="AXC09837.1"/>
    <property type="molecule type" value="Genomic_DNA"/>
</dbReference>
<keyword evidence="2 5" id="KW-0812">Transmembrane</keyword>
<keyword evidence="8" id="KW-1185">Reference proteome</keyword>
<organism evidence="7 8">
    <name type="scientific">Acidisarcina polymorpha</name>
    <dbReference type="NCBI Taxonomy" id="2211140"/>
    <lineage>
        <taxon>Bacteria</taxon>
        <taxon>Pseudomonadati</taxon>
        <taxon>Acidobacteriota</taxon>
        <taxon>Terriglobia</taxon>
        <taxon>Terriglobales</taxon>
        <taxon>Acidobacteriaceae</taxon>
        <taxon>Acidisarcina</taxon>
    </lineage>
</organism>
<dbReference type="AlphaFoldDB" id="A0A2Z5FTL0"/>
<dbReference type="CDD" id="cd17316">
    <property type="entry name" value="MFS_SV2_like"/>
    <property type="match status" value="1"/>
</dbReference>
<keyword evidence="3 5" id="KW-1133">Transmembrane helix</keyword>
<accession>A0A2Z5FTL0</accession>
<dbReference type="InterPro" id="IPR005828">
    <property type="entry name" value="MFS_sugar_transport-like"/>
</dbReference>
<evidence type="ECO:0000256" key="2">
    <source>
        <dbReference type="ARBA" id="ARBA00022692"/>
    </source>
</evidence>
<dbReference type="PROSITE" id="PS50850">
    <property type="entry name" value="MFS"/>
    <property type="match status" value="1"/>
</dbReference>
<proteinExistence type="predicted"/>
<feature type="transmembrane region" description="Helical" evidence="5">
    <location>
        <begin position="257"/>
        <end position="277"/>
    </location>
</feature>
<dbReference type="Proteomes" id="UP000253606">
    <property type="component" value="Chromosome"/>
</dbReference>
<dbReference type="InterPro" id="IPR005829">
    <property type="entry name" value="Sugar_transporter_CS"/>
</dbReference>
<feature type="transmembrane region" description="Helical" evidence="5">
    <location>
        <begin position="21"/>
        <end position="43"/>
    </location>
</feature>
<reference evidence="7 8" key="1">
    <citation type="journal article" date="2018" name="Front. Microbiol.">
        <title>Hydrolytic Capabilities as a Key to Environmental Success: Chitinolytic and Cellulolytic Acidobacteria From Acidic Sub-arctic Soils and Boreal Peatlands.</title>
        <authorList>
            <person name="Belova S.E."/>
            <person name="Ravin N.V."/>
            <person name="Pankratov T.A."/>
            <person name="Rakitin A.L."/>
            <person name="Ivanova A.A."/>
            <person name="Beletsky A.V."/>
            <person name="Mardanov A.V."/>
            <person name="Sinninghe Damste J.S."/>
            <person name="Dedysh S.N."/>
        </authorList>
    </citation>
    <scope>NUCLEOTIDE SEQUENCE [LARGE SCALE GENOMIC DNA]</scope>
    <source>
        <strain evidence="7 8">SBC82</strain>
    </source>
</reference>
<sequence length="409" mass="44302">MKWHNYFRSISSAQRHAFFACLLGWTMDAFDFFILVFCVSAIARDFHARVPAVTQAIFLTLAFRPVGALLFGALADRYGRRPALMINIGCFSVLELACAFAPSLHVLLILRALFGVAMGGEWGVGAALALESLPKESRGFFSGLLQEGYALGYLLAALAYTLLFHFIGWRGMFIVGAAPAVLVAYIGLKVEESPVWVEGRIRQAAATVRPTFGANLRRYGLTFLFLILLMTGFNGFSHGTQDLYPTFLEHDHLLSPAATGSIAIVYTIGMILGGITVGTLSERFGRKPAIIGAVLLSIPIIPLFALSHPLWLLIPGAFLMQFMVQGAWGVIPAYLSELSPEPVRATFPGLAYQLGNLITSRNSVLQAEAAVRFGGYRKVLALTVLIGAVYLALVTSFGRESRGADLSAS</sequence>
<keyword evidence="4 5" id="KW-0472">Membrane</keyword>
<dbReference type="GO" id="GO:0005886">
    <property type="term" value="C:plasma membrane"/>
    <property type="evidence" value="ECO:0007669"/>
    <property type="project" value="TreeGrafter"/>
</dbReference>
<feature type="transmembrane region" description="Helical" evidence="5">
    <location>
        <begin position="82"/>
        <end position="102"/>
    </location>
</feature>
<feature type="domain" description="Major facilitator superfamily (MFS) profile" evidence="6">
    <location>
        <begin position="17"/>
        <end position="402"/>
    </location>
</feature>
<feature type="transmembrane region" description="Helical" evidence="5">
    <location>
        <begin position="219"/>
        <end position="237"/>
    </location>
</feature>
<dbReference type="OrthoDB" id="9787026at2"/>
<dbReference type="Pfam" id="PF00083">
    <property type="entry name" value="Sugar_tr"/>
    <property type="match status" value="1"/>
</dbReference>
<dbReference type="PROSITE" id="PS00217">
    <property type="entry name" value="SUGAR_TRANSPORT_2"/>
    <property type="match status" value="1"/>
</dbReference>
<feature type="transmembrane region" description="Helical" evidence="5">
    <location>
        <begin position="379"/>
        <end position="398"/>
    </location>
</feature>
<gene>
    <name evidence="7" type="ORF">ACPOL_0460</name>
</gene>
<dbReference type="InterPro" id="IPR011701">
    <property type="entry name" value="MFS"/>
</dbReference>
<dbReference type="Gene3D" id="1.20.1250.20">
    <property type="entry name" value="MFS general substrate transporter like domains"/>
    <property type="match status" value="2"/>
</dbReference>
<comment type="subcellular location">
    <subcellularLocation>
        <location evidence="1">Membrane</location>
        <topology evidence="1">Multi-pass membrane protein</topology>
    </subcellularLocation>
</comment>
<evidence type="ECO:0000256" key="4">
    <source>
        <dbReference type="ARBA" id="ARBA00023136"/>
    </source>
</evidence>
<dbReference type="InterPro" id="IPR020846">
    <property type="entry name" value="MFS_dom"/>
</dbReference>
<evidence type="ECO:0000256" key="5">
    <source>
        <dbReference type="SAM" id="Phobius"/>
    </source>
</evidence>
<dbReference type="RefSeq" id="WP_114205591.1">
    <property type="nucleotide sequence ID" value="NZ_CP030840.1"/>
</dbReference>
<name>A0A2Z5FTL0_9BACT</name>